<keyword evidence="4 7" id="KW-0732">Signal</keyword>
<evidence type="ECO:0000256" key="4">
    <source>
        <dbReference type="ARBA" id="ARBA00022729"/>
    </source>
</evidence>
<evidence type="ECO:0000259" key="8">
    <source>
        <dbReference type="SMART" id="SM00062"/>
    </source>
</evidence>
<dbReference type="NCBIfam" id="TIGR01096">
    <property type="entry name" value="3A0103s03R"/>
    <property type="match status" value="1"/>
</dbReference>
<dbReference type="GO" id="GO:0030288">
    <property type="term" value="C:outer membrane-bounded periplasmic space"/>
    <property type="evidence" value="ECO:0007669"/>
    <property type="project" value="InterPro"/>
</dbReference>
<comment type="subcellular location">
    <subcellularLocation>
        <location evidence="1">Periplasm</location>
    </subcellularLocation>
</comment>
<dbReference type="CDD" id="cd13703">
    <property type="entry name" value="PBP2_HisJ_LAO"/>
    <property type="match status" value="1"/>
</dbReference>
<feature type="signal peptide" evidence="7">
    <location>
        <begin position="1"/>
        <end position="21"/>
    </location>
</feature>
<proteinExistence type="inferred from homology"/>
<evidence type="ECO:0000256" key="5">
    <source>
        <dbReference type="ARBA" id="ARBA00022764"/>
    </source>
</evidence>
<feature type="chain" id="PRO_5009607753" evidence="7">
    <location>
        <begin position="22"/>
        <end position="260"/>
    </location>
</feature>
<evidence type="ECO:0000256" key="2">
    <source>
        <dbReference type="ARBA" id="ARBA00010333"/>
    </source>
</evidence>
<keyword evidence="9" id="KW-0614">Plasmid</keyword>
<dbReference type="OrthoDB" id="368476at2"/>
<evidence type="ECO:0000313" key="10">
    <source>
        <dbReference type="Proteomes" id="UP000179860"/>
    </source>
</evidence>
<dbReference type="PROSITE" id="PS01039">
    <property type="entry name" value="SBP_BACTERIAL_3"/>
    <property type="match status" value="1"/>
</dbReference>
<evidence type="ECO:0000256" key="7">
    <source>
        <dbReference type="SAM" id="SignalP"/>
    </source>
</evidence>
<protein>
    <submittedName>
        <fullName evidence="9">ABC transporter substrate-binding protein</fullName>
    </submittedName>
</protein>
<dbReference type="RefSeq" id="WP_027193721.1">
    <property type="nucleotide sequence ID" value="NZ_CP017565.2"/>
</dbReference>
<comment type="similarity">
    <text evidence="2 6">Belongs to the bacterial solute-binding protein 3 family.</text>
</comment>
<dbReference type="Proteomes" id="UP000179860">
    <property type="component" value="Plasmid pl2WSM5005"/>
</dbReference>
<evidence type="ECO:0000256" key="3">
    <source>
        <dbReference type="ARBA" id="ARBA00022448"/>
    </source>
</evidence>
<reference evidence="9" key="2">
    <citation type="submission" date="2021-06" db="EMBL/GenBank/DDBJ databases">
        <authorList>
            <person name="Rogers T.H."/>
            <person name="Ramsay J.P."/>
            <person name="Wang P."/>
            <person name="Terpolilli J."/>
        </authorList>
    </citation>
    <scope>NUCLEOTIDE SEQUENCE</scope>
    <source>
        <strain evidence="9">WSM5005</strain>
        <plasmid evidence="9">pl2WSM5005</plasmid>
    </source>
</reference>
<name>A0A1I9YWJ8_9BURK</name>
<dbReference type="Gene3D" id="3.40.190.10">
    <property type="entry name" value="Periplasmic binding protein-like II"/>
    <property type="match status" value="2"/>
</dbReference>
<sequence>MKLWIILSALSAACLPLTASADTVKTIRFGVDTSYPPFEAKAANGELVGFDIDLGNAICAKLNAKCVWIENSFDGMIPALEARKFDAINSSMTKSEQRSKVINFSKKLYAPVEALVVKGGSPLVPTAESLKGKRVGVQQGSTQEAYARKYWGNNGVEVVPYQTQDQVWNDLVTGRIDAALAFAPQADVGFLKTPQGRDYGFARGPAIKDESIFGPGVSIGIRKGDKALLDAVNGAIDSIRKDGTYDRISKKYFSFDIYGG</sequence>
<dbReference type="InterPro" id="IPR001638">
    <property type="entry name" value="Solute-binding_3/MltF_N"/>
</dbReference>
<reference evidence="9" key="1">
    <citation type="submission" date="2016-09" db="EMBL/GenBank/DDBJ databases">
        <title>The Complete Genome of Burkholderia sprentiae wsm5005.</title>
        <authorList>
            <person name="De Meyer S."/>
            <person name="Wang P."/>
            <person name="Terpolilli J."/>
        </authorList>
    </citation>
    <scope>NUCLEOTIDE SEQUENCE [LARGE SCALE GENOMIC DNA]</scope>
    <source>
        <strain evidence="9">WSM5005</strain>
        <plasmid evidence="9">pl2WSM5005</plasmid>
    </source>
</reference>
<dbReference type="Pfam" id="PF00497">
    <property type="entry name" value="SBP_bac_3"/>
    <property type="match status" value="1"/>
</dbReference>
<dbReference type="PANTHER" id="PTHR35936:SF13">
    <property type="entry name" value="HISTIDINE-BINDING PERIPLASMIC PROTEIN"/>
    <property type="match status" value="1"/>
</dbReference>
<gene>
    <name evidence="9" type="ORF">BJG93_34235</name>
</gene>
<dbReference type="SMART" id="SM00062">
    <property type="entry name" value="PBPb"/>
    <property type="match status" value="1"/>
</dbReference>
<keyword evidence="3" id="KW-0813">Transport</keyword>
<accession>A0A1I9YWJ8</accession>
<geneLocation type="plasmid" evidence="9 10">
    <name>pl2WSM5005</name>
</geneLocation>
<keyword evidence="5" id="KW-0574">Periplasm</keyword>
<dbReference type="PANTHER" id="PTHR35936">
    <property type="entry name" value="MEMBRANE-BOUND LYTIC MUREIN TRANSGLYCOSYLASE F"/>
    <property type="match status" value="1"/>
</dbReference>
<dbReference type="InterPro" id="IPR018313">
    <property type="entry name" value="SBP_3_CS"/>
</dbReference>
<dbReference type="InterPro" id="IPR005768">
    <property type="entry name" value="Lys_Arg_Orn-bd"/>
</dbReference>
<keyword evidence="10" id="KW-1185">Reference proteome</keyword>
<dbReference type="KEGG" id="pspw:BJG93_34235"/>
<dbReference type="EMBL" id="CP017565">
    <property type="protein sequence ID" value="APA90600.1"/>
    <property type="molecule type" value="Genomic_DNA"/>
</dbReference>
<evidence type="ECO:0000256" key="1">
    <source>
        <dbReference type="ARBA" id="ARBA00004418"/>
    </source>
</evidence>
<evidence type="ECO:0000256" key="6">
    <source>
        <dbReference type="RuleBase" id="RU003744"/>
    </source>
</evidence>
<dbReference type="AlphaFoldDB" id="A0A1I9YWJ8"/>
<organism evidence="9 10">
    <name type="scientific">Paraburkholderia sprentiae WSM5005</name>
    <dbReference type="NCBI Taxonomy" id="754502"/>
    <lineage>
        <taxon>Bacteria</taxon>
        <taxon>Pseudomonadati</taxon>
        <taxon>Pseudomonadota</taxon>
        <taxon>Betaproteobacteria</taxon>
        <taxon>Burkholderiales</taxon>
        <taxon>Burkholderiaceae</taxon>
        <taxon>Paraburkholderia</taxon>
    </lineage>
</organism>
<feature type="domain" description="Solute-binding protein family 3/N-terminal" evidence="8">
    <location>
        <begin position="26"/>
        <end position="256"/>
    </location>
</feature>
<dbReference type="SUPFAM" id="SSF53850">
    <property type="entry name" value="Periplasmic binding protein-like II"/>
    <property type="match status" value="1"/>
</dbReference>
<evidence type="ECO:0000313" key="9">
    <source>
        <dbReference type="EMBL" id="APA90600.1"/>
    </source>
</evidence>